<dbReference type="InterPro" id="IPR014263">
    <property type="entry name" value="Methanolan_biosynth_EpsI"/>
</dbReference>
<evidence type="ECO:0000256" key="4">
    <source>
        <dbReference type="ARBA" id="ARBA00022692"/>
    </source>
</evidence>
<evidence type="ECO:0000259" key="9">
    <source>
        <dbReference type="Pfam" id="PF11984"/>
    </source>
</evidence>
<evidence type="ECO:0000256" key="5">
    <source>
        <dbReference type="ARBA" id="ARBA00022801"/>
    </source>
</evidence>
<dbReference type="Pfam" id="PF11984">
    <property type="entry name" value="DUF3485"/>
    <property type="match status" value="1"/>
</dbReference>
<organism evidence="10 11">
    <name type="scientific">Sphingomonas olei</name>
    <dbReference type="NCBI Taxonomy" id="1886787"/>
    <lineage>
        <taxon>Bacteria</taxon>
        <taxon>Pseudomonadati</taxon>
        <taxon>Pseudomonadota</taxon>
        <taxon>Alphaproteobacteria</taxon>
        <taxon>Sphingomonadales</taxon>
        <taxon>Sphingomonadaceae</taxon>
        <taxon>Sphingomonas</taxon>
    </lineage>
</organism>
<feature type="transmembrane region" description="Helical" evidence="8">
    <location>
        <begin position="41"/>
        <end position="66"/>
    </location>
</feature>
<evidence type="ECO:0000256" key="1">
    <source>
        <dbReference type="ARBA" id="ARBA00004651"/>
    </source>
</evidence>
<gene>
    <name evidence="10" type="primary">xrtA</name>
    <name evidence="10" type="ORF">E5988_14845</name>
</gene>
<dbReference type="NCBIfam" id="TIGR03109">
    <property type="entry name" value="exosort_XrtA"/>
    <property type="match status" value="1"/>
</dbReference>
<dbReference type="InterPro" id="IPR013426">
    <property type="entry name" value="EpsH-like"/>
</dbReference>
<protein>
    <submittedName>
        <fullName evidence="10">Exosortase A</fullName>
        <ecNumber evidence="10">3.4.22.-</ecNumber>
    </submittedName>
</protein>
<keyword evidence="6 8" id="KW-1133">Transmembrane helix</keyword>
<evidence type="ECO:0000256" key="6">
    <source>
        <dbReference type="ARBA" id="ARBA00022989"/>
    </source>
</evidence>
<feature type="transmembrane region" description="Helical" evidence="8">
    <location>
        <begin position="300"/>
        <end position="321"/>
    </location>
</feature>
<dbReference type="InterPro" id="IPR026392">
    <property type="entry name" value="Exo/Archaeosortase_dom"/>
</dbReference>
<comment type="caution">
    <text evidence="10">The sequence shown here is derived from an EMBL/GenBank/DDBJ whole genome shotgun (WGS) entry which is preliminary data.</text>
</comment>
<reference evidence="10 11" key="1">
    <citation type="submission" date="2019-04" db="EMBL/GenBank/DDBJ databases">
        <title>Microbes associate with the intestines of laboratory mice.</title>
        <authorList>
            <person name="Navarre W."/>
            <person name="Wong E."/>
            <person name="Huang K.C."/>
            <person name="Tropini C."/>
            <person name="Ng K."/>
            <person name="Yu B."/>
        </authorList>
    </citation>
    <scope>NUCLEOTIDE SEQUENCE [LARGE SCALE GENOMIC DNA]</scope>
    <source>
        <strain evidence="10 11">NM83_B4-11</strain>
    </source>
</reference>
<dbReference type="Proteomes" id="UP000308038">
    <property type="component" value="Unassembled WGS sequence"/>
</dbReference>
<dbReference type="GO" id="GO:0016787">
    <property type="term" value="F:hydrolase activity"/>
    <property type="evidence" value="ECO:0007669"/>
    <property type="project" value="UniProtKB-KW"/>
</dbReference>
<keyword evidence="2" id="KW-1003">Cell membrane</keyword>
<evidence type="ECO:0000256" key="3">
    <source>
        <dbReference type="ARBA" id="ARBA00022670"/>
    </source>
</evidence>
<feature type="transmembrane region" description="Helical" evidence="8">
    <location>
        <begin position="104"/>
        <end position="123"/>
    </location>
</feature>
<dbReference type="Pfam" id="PF09721">
    <property type="entry name" value="Exosortase_EpsH"/>
    <property type="match status" value="1"/>
</dbReference>
<evidence type="ECO:0000313" key="10">
    <source>
        <dbReference type="EMBL" id="THG38114.1"/>
    </source>
</evidence>
<evidence type="ECO:0000256" key="8">
    <source>
        <dbReference type="SAM" id="Phobius"/>
    </source>
</evidence>
<dbReference type="EMBL" id="SSTI01000012">
    <property type="protein sequence ID" value="THG38114.1"/>
    <property type="molecule type" value="Genomic_DNA"/>
</dbReference>
<evidence type="ECO:0000313" key="11">
    <source>
        <dbReference type="Proteomes" id="UP000308038"/>
    </source>
</evidence>
<keyword evidence="5 10" id="KW-0378">Hydrolase</keyword>
<keyword evidence="11" id="KW-1185">Reference proteome</keyword>
<keyword evidence="4 8" id="KW-0812">Transmembrane</keyword>
<feature type="transmembrane region" description="Helical" evidence="8">
    <location>
        <begin position="258"/>
        <end position="279"/>
    </location>
</feature>
<evidence type="ECO:0000256" key="7">
    <source>
        <dbReference type="ARBA" id="ARBA00023136"/>
    </source>
</evidence>
<proteinExistence type="predicted"/>
<dbReference type="InterPro" id="IPR017540">
    <property type="entry name" value="Exosortase-1"/>
</dbReference>
<name>A0ABY2QEN8_9SPHN</name>
<feature type="transmembrane region" description="Helical" evidence="8">
    <location>
        <begin position="78"/>
        <end position="97"/>
    </location>
</feature>
<dbReference type="EC" id="3.4.22.-" evidence="10"/>
<dbReference type="InterPro" id="IPR019127">
    <property type="entry name" value="Exosortase"/>
</dbReference>
<keyword evidence="3" id="KW-0645">Protease</keyword>
<feature type="transmembrane region" description="Helical" evidence="8">
    <location>
        <begin position="14"/>
        <end position="34"/>
    </location>
</feature>
<keyword evidence="7 8" id="KW-0472">Membrane</keyword>
<sequence length="509" mass="54430">MRLALSRPAAPAAAAWRVHLSLLVLASAAILLLFRRDVADLLTLWWTSTTYGHCLFILPVVGWLVWTRRRELAALRPAAWWPGLALVAAGGAGWLMGEAAGVAAARHFGVLITLEGAVVTILGPHVGRALLFPLAYAFFAIPFGEWLEPPLQQVTVRIVMPLLHLAGVPAAADGVLIHAGPYYFEVAEACSGSKFVLSMLAFAALVANTCFRSRRRRAIFLAVSLVLPVLANGVRAFGTIYAAQLVGLQAATGFDHIVYGWLFFALVMAVVMAVGWRWFDRAPDDPAFDPATLPAPSTRVITAPVAALLVIATTAIFPAWADALGARTQPLPREIDLPEVPGWTRAPLSTRASWQPFYPSADHQVIGRYVDAQARAVDVAIAVFGHQEEGKEIISYGTGVLREGDRWVRIANPPPIDGGSAMRITAAASDGKPVERLVVTWYRVGGIVTSQPAIVKLATLRARLLGGEPGAVALHLSAVKVPDVDPAADVARLRAALGPLDEVTAAVMR</sequence>
<feature type="domain" description="Methanolan biosynthesis EpsI" evidence="9">
    <location>
        <begin position="310"/>
        <end position="492"/>
    </location>
</feature>
<evidence type="ECO:0000256" key="2">
    <source>
        <dbReference type="ARBA" id="ARBA00022475"/>
    </source>
</evidence>
<dbReference type="NCBIfam" id="TIGR02914">
    <property type="entry name" value="EpsI_fam"/>
    <property type="match status" value="1"/>
</dbReference>
<feature type="transmembrane region" description="Helical" evidence="8">
    <location>
        <begin position="218"/>
        <end position="238"/>
    </location>
</feature>
<dbReference type="NCBIfam" id="TIGR02602">
    <property type="entry name" value="8TM_EpsH"/>
    <property type="match status" value="1"/>
</dbReference>
<dbReference type="NCBIfam" id="TIGR04178">
    <property type="entry name" value="exo_archaeo"/>
    <property type="match status" value="1"/>
</dbReference>
<accession>A0ABY2QEN8</accession>
<comment type="subcellular location">
    <subcellularLocation>
        <location evidence="1">Cell membrane</location>
        <topology evidence="1">Multi-pass membrane protein</topology>
    </subcellularLocation>
</comment>